<organism evidence="2 3">
    <name type="scientific">Allosphingosinicella ginsenosidimutans</name>
    <dbReference type="NCBI Taxonomy" id="1176539"/>
    <lineage>
        <taxon>Bacteria</taxon>
        <taxon>Pseudomonadati</taxon>
        <taxon>Pseudomonadota</taxon>
        <taxon>Alphaproteobacteria</taxon>
        <taxon>Sphingomonadales</taxon>
        <taxon>Sphingomonadaceae</taxon>
        <taxon>Allosphingosinicella</taxon>
    </lineage>
</organism>
<feature type="region of interest" description="Disordered" evidence="1">
    <location>
        <begin position="188"/>
        <end position="218"/>
    </location>
</feature>
<feature type="compositionally biased region" description="Basic and acidic residues" evidence="1">
    <location>
        <begin position="188"/>
        <end position="200"/>
    </location>
</feature>
<proteinExistence type="predicted"/>
<dbReference type="AlphaFoldDB" id="A0A5C6TX46"/>
<dbReference type="OrthoDB" id="9814909at2"/>
<reference evidence="2 3" key="1">
    <citation type="journal article" date="2015" name="J. Microbiol.">
        <title>Sphingosinicella ginsenosidimutans sp. nov., with ginsenoside converting activity.</title>
        <authorList>
            <person name="Kim J.K."/>
            <person name="Kang M.S."/>
            <person name="Park S.C."/>
            <person name="Kim K.M."/>
            <person name="Choi K."/>
            <person name="Yoon M.H."/>
            <person name="Im W.T."/>
        </authorList>
    </citation>
    <scope>NUCLEOTIDE SEQUENCE [LARGE SCALE GENOMIC DNA]</scope>
    <source>
        <strain evidence="2 3">BS-11</strain>
    </source>
</reference>
<dbReference type="Pfam" id="PF00494">
    <property type="entry name" value="SQS_PSY"/>
    <property type="match status" value="1"/>
</dbReference>
<dbReference type="SUPFAM" id="SSF48576">
    <property type="entry name" value="Terpenoid synthases"/>
    <property type="match status" value="1"/>
</dbReference>
<feature type="compositionally biased region" description="Basic residues" evidence="1">
    <location>
        <begin position="209"/>
        <end position="218"/>
    </location>
</feature>
<name>A0A5C6TX46_9SPHN</name>
<dbReference type="RefSeq" id="WP_147043898.1">
    <property type="nucleotide sequence ID" value="NZ_BAABIR010000001.1"/>
</dbReference>
<evidence type="ECO:0008006" key="4">
    <source>
        <dbReference type="Google" id="ProtNLM"/>
    </source>
</evidence>
<evidence type="ECO:0000256" key="1">
    <source>
        <dbReference type="SAM" id="MobiDB-lite"/>
    </source>
</evidence>
<dbReference type="Proteomes" id="UP000321249">
    <property type="component" value="Unassembled WGS sequence"/>
</dbReference>
<evidence type="ECO:0000313" key="3">
    <source>
        <dbReference type="Proteomes" id="UP000321249"/>
    </source>
</evidence>
<accession>A0A5C6TX46</accession>
<sequence>MADLDPDRQLALVYVPASKRAAVETLWRLDAAFGAVLATGTEPMISRIRLAWWREALEKLDTAPPPAEPLLRALAGHVLPCGVAGAELAAMEAGWAAIAPGERLTPDNLARHGAARGARLFELSARLLGDESHPVAQAGRHWALVDLARHSAAQDERGAAFLAAGAVETRGRWPARLRPLGMISALARRDRSRGPERAERPGSPGRMLRMMRHRLTGY</sequence>
<dbReference type="EMBL" id="VOQQ01000001">
    <property type="protein sequence ID" value="TXC64475.1"/>
    <property type="molecule type" value="Genomic_DNA"/>
</dbReference>
<gene>
    <name evidence="2" type="ORF">FRZ32_12915</name>
</gene>
<dbReference type="InterPro" id="IPR002060">
    <property type="entry name" value="Squ/phyt_synthse"/>
</dbReference>
<protein>
    <recommendedName>
        <fullName evidence="4">Phytoene synthase</fullName>
    </recommendedName>
</protein>
<keyword evidence="3" id="KW-1185">Reference proteome</keyword>
<comment type="caution">
    <text evidence="2">The sequence shown here is derived from an EMBL/GenBank/DDBJ whole genome shotgun (WGS) entry which is preliminary data.</text>
</comment>
<dbReference type="InterPro" id="IPR008949">
    <property type="entry name" value="Isoprenoid_synthase_dom_sf"/>
</dbReference>
<evidence type="ECO:0000313" key="2">
    <source>
        <dbReference type="EMBL" id="TXC64475.1"/>
    </source>
</evidence>